<dbReference type="PIRSF" id="PIRSF019169">
    <property type="entry name" value="PilM"/>
    <property type="match status" value="1"/>
</dbReference>
<dbReference type="Gene3D" id="3.30.420.40">
    <property type="match status" value="2"/>
</dbReference>
<sequence length="348" mass="35867">MGKTIVGLDISANAIRAAELTTNVKGKQTLVRYHSVPLPEGAVLRGEVMEPSTVATALRQLWSTGGFSSKDVVLGIGNSRVLARDLTVPKAPLARIRESLPFHVQELLPFPTENALLDFYPISEGTDANGPVVHGLLVAALKDAVLGNVRAAQLAGLNPVDVDLVPFALTRVLSSAGDMGTAAMIDVGANTTIVVVSSAGVPQFVRIIPTGGDDLTAALSTKLNLTLDAAEAIKRTLGLAATPTTADEQAAIVAMYEHAGELISSLRNTLTYYAGTRAADDAIGRVILSGGGAQLSGFSNALSEYTRLPVTIGDPLASVTVGRFAEKTVSDGFRGSSVAIGLALGSAA</sequence>
<dbReference type="SMART" id="SM00842">
    <property type="entry name" value="FtsA"/>
    <property type="match status" value="1"/>
</dbReference>
<evidence type="ECO:0000313" key="3">
    <source>
        <dbReference type="Proteomes" id="UP000636458"/>
    </source>
</evidence>
<dbReference type="RefSeq" id="WP_200556623.1">
    <property type="nucleotide sequence ID" value="NZ_JAEPES010000004.1"/>
</dbReference>
<feature type="domain" description="SHS2" evidence="1">
    <location>
        <begin position="5"/>
        <end position="173"/>
    </location>
</feature>
<dbReference type="PANTHER" id="PTHR32432">
    <property type="entry name" value="CELL DIVISION PROTEIN FTSA-RELATED"/>
    <property type="match status" value="1"/>
</dbReference>
<name>A0A934SN31_9MICO</name>
<dbReference type="InterPro" id="IPR050696">
    <property type="entry name" value="FtsA/MreB"/>
</dbReference>
<dbReference type="Gene3D" id="3.30.1490.300">
    <property type="match status" value="1"/>
</dbReference>
<evidence type="ECO:0000259" key="1">
    <source>
        <dbReference type="SMART" id="SM00842"/>
    </source>
</evidence>
<dbReference type="EMBL" id="JAEPES010000004">
    <property type="protein sequence ID" value="MBK4348415.1"/>
    <property type="molecule type" value="Genomic_DNA"/>
</dbReference>
<comment type="caution">
    <text evidence="2">The sequence shown here is derived from an EMBL/GenBank/DDBJ whole genome shotgun (WGS) entry which is preliminary data.</text>
</comment>
<dbReference type="Proteomes" id="UP000636458">
    <property type="component" value="Unassembled WGS sequence"/>
</dbReference>
<gene>
    <name evidence="2" type="primary">pilM</name>
    <name evidence="2" type="ORF">IV501_12280</name>
</gene>
<organism evidence="2 3">
    <name type="scientific">Lacisediminihabitans changchengi</name>
    <dbReference type="NCBI Taxonomy" id="2787634"/>
    <lineage>
        <taxon>Bacteria</taxon>
        <taxon>Bacillati</taxon>
        <taxon>Actinomycetota</taxon>
        <taxon>Actinomycetes</taxon>
        <taxon>Micrococcales</taxon>
        <taxon>Microbacteriaceae</taxon>
        <taxon>Lacisediminihabitans</taxon>
    </lineage>
</organism>
<dbReference type="NCBIfam" id="TIGR01175">
    <property type="entry name" value="pilM"/>
    <property type="match status" value="1"/>
</dbReference>
<dbReference type="AlphaFoldDB" id="A0A934SN31"/>
<dbReference type="InterPro" id="IPR043129">
    <property type="entry name" value="ATPase_NBD"/>
</dbReference>
<reference evidence="2" key="1">
    <citation type="submission" date="2021-01" db="EMBL/GenBank/DDBJ databases">
        <title>Lacisediminihabitans sp. nov. strain G11-30, isolated from Antarctic Soil.</title>
        <authorList>
            <person name="Li J."/>
        </authorList>
    </citation>
    <scope>NUCLEOTIDE SEQUENCE</scope>
    <source>
        <strain evidence="2">G11-30</strain>
    </source>
</reference>
<dbReference type="PANTHER" id="PTHR32432:SF3">
    <property type="entry name" value="ETHANOLAMINE UTILIZATION PROTEIN EUTJ"/>
    <property type="match status" value="1"/>
</dbReference>
<dbReference type="GO" id="GO:0051301">
    <property type="term" value="P:cell division"/>
    <property type="evidence" value="ECO:0007669"/>
    <property type="project" value="InterPro"/>
</dbReference>
<dbReference type="InterPro" id="IPR003494">
    <property type="entry name" value="SHS2_FtsA"/>
</dbReference>
<dbReference type="SUPFAM" id="SSF53067">
    <property type="entry name" value="Actin-like ATPase domain"/>
    <property type="match status" value="2"/>
</dbReference>
<dbReference type="InterPro" id="IPR005883">
    <property type="entry name" value="PilM"/>
</dbReference>
<proteinExistence type="predicted"/>
<keyword evidence="3" id="KW-1185">Reference proteome</keyword>
<accession>A0A934SN31</accession>
<evidence type="ECO:0000313" key="2">
    <source>
        <dbReference type="EMBL" id="MBK4348415.1"/>
    </source>
</evidence>
<dbReference type="Pfam" id="PF11104">
    <property type="entry name" value="PilM_2"/>
    <property type="match status" value="1"/>
</dbReference>
<dbReference type="CDD" id="cd24049">
    <property type="entry name" value="ASKHA_NBD_PilM"/>
    <property type="match status" value="1"/>
</dbReference>
<protein>
    <submittedName>
        <fullName evidence="2">Type IV pilus assembly protein PilM</fullName>
    </submittedName>
</protein>